<accession>A0AAN7RE09</accession>
<feature type="compositionally biased region" description="Low complexity" evidence="1">
    <location>
        <begin position="79"/>
        <end position="88"/>
    </location>
</feature>
<feature type="transmembrane region" description="Helical" evidence="2">
    <location>
        <begin position="292"/>
        <end position="312"/>
    </location>
</feature>
<feature type="signal peptide" evidence="3">
    <location>
        <begin position="1"/>
        <end position="21"/>
    </location>
</feature>
<evidence type="ECO:0000256" key="1">
    <source>
        <dbReference type="SAM" id="MobiDB-lite"/>
    </source>
</evidence>
<protein>
    <recommendedName>
        <fullName evidence="4">DUF7356 domain-containing protein</fullName>
    </recommendedName>
</protein>
<name>A0AAN7RE09_TRANT</name>
<feature type="compositionally biased region" description="Polar residues" evidence="1">
    <location>
        <begin position="367"/>
        <end position="378"/>
    </location>
</feature>
<sequence>MGWRGFVAVASVFLLIADVLSLYFDLNGRKLVASESVNNSAPAQVLPLPNPVPGGQILAPKMSGNDKSSINSPGLIKDNTNSSTTSPNVTVLMSPHTLDQTHNKSTNDKKPGTPIEPNPPKGKVIDKKSSPPEGKEIEKKPGPPPEGNEIDKKPIPHPAKDIDKTPISPTGAVNCDAKEKKCQIQNTFTGCIVNFGSGSEKLEILIQNDGQETLKVDITFPTSAVDNKKDVIVAKHQTTKVNISDAFRKASKIVLSTGSKKCEIVIGSPLPEGNPFFHVPDTKELLTPVNGAYFLIITVVTFGGVWACCTFTKRRSHGSVPYQELEMASAETVTGAYPETAEGWDQGWDDDWDEENSVKSPVRPHTGNISANGLNSRPANRDGWENDWDD</sequence>
<dbReference type="Pfam" id="PF24053">
    <property type="entry name" value="DUF7356"/>
    <property type="match status" value="1"/>
</dbReference>
<comment type="caution">
    <text evidence="5">The sequence shown here is derived from an EMBL/GenBank/DDBJ whole genome shotgun (WGS) entry which is preliminary data.</text>
</comment>
<evidence type="ECO:0000256" key="3">
    <source>
        <dbReference type="SAM" id="SignalP"/>
    </source>
</evidence>
<keyword evidence="2" id="KW-0472">Membrane</keyword>
<feature type="domain" description="DUF7356" evidence="4">
    <location>
        <begin position="173"/>
        <end position="269"/>
    </location>
</feature>
<keyword evidence="2" id="KW-1133">Transmembrane helix</keyword>
<dbReference type="Proteomes" id="UP001346149">
    <property type="component" value="Unassembled WGS sequence"/>
</dbReference>
<keyword evidence="6" id="KW-1185">Reference proteome</keyword>
<feature type="region of interest" description="Disordered" evidence="1">
    <location>
        <begin position="340"/>
        <end position="390"/>
    </location>
</feature>
<feature type="region of interest" description="Disordered" evidence="1">
    <location>
        <begin position="41"/>
        <end position="170"/>
    </location>
</feature>
<dbReference type="PANTHER" id="PTHR34200">
    <property type="entry name" value="DENTIN SIALOPHOSPHOPROTEIN-LIKE ISOFORM X1"/>
    <property type="match status" value="1"/>
</dbReference>
<feature type="compositionally biased region" description="Basic and acidic residues" evidence="1">
    <location>
        <begin position="123"/>
        <end position="141"/>
    </location>
</feature>
<evidence type="ECO:0000313" key="5">
    <source>
        <dbReference type="EMBL" id="KAK4802369.1"/>
    </source>
</evidence>
<proteinExistence type="predicted"/>
<dbReference type="PANTHER" id="PTHR34200:SF2">
    <property type="entry name" value="TRANSMEMBRANE PROTEIN"/>
    <property type="match status" value="1"/>
</dbReference>
<keyword evidence="2" id="KW-0812">Transmembrane</keyword>
<gene>
    <name evidence="5" type="ORF">SAY86_000572</name>
</gene>
<feature type="compositionally biased region" description="Basic and acidic residues" evidence="1">
    <location>
        <begin position="99"/>
        <end position="111"/>
    </location>
</feature>
<organism evidence="5 6">
    <name type="scientific">Trapa natans</name>
    <name type="common">Water chestnut</name>
    <dbReference type="NCBI Taxonomy" id="22666"/>
    <lineage>
        <taxon>Eukaryota</taxon>
        <taxon>Viridiplantae</taxon>
        <taxon>Streptophyta</taxon>
        <taxon>Embryophyta</taxon>
        <taxon>Tracheophyta</taxon>
        <taxon>Spermatophyta</taxon>
        <taxon>Magnoliopsida</taxon>
        <taxon>eudicotyledons</taxon>
        <taxon>Gunneridae</taxon>
        <taxon>Pentapetalae</taxon>
        <taxon>rosids</taxon>
        <taxon>malvids</taxon>
        <taxon>Myrtales</taxon>
        <taxon>Lythraceae</taxon>
        <taxon>Trapa</taxon>
    </lineage>
</organism>
<feature type="chain" id="PRO_5043007661" description="DUF7356 domain-containing protein" evidence="3">
    <location>
        <begin position="22"/>
        <end position="390"/>
    </location>
</feature>
<keyword evidence="3" id="KW-0732">Signal</keyword>
<dbReference type="AlphaFoldDB" id="A0AAN7RE09"/>
<dbReference type="InterPro" id="IPR055780">
    <property type="entry name" value="DUF7356"/>
</dbReference>
<evidence type="ECO:0000259" key="4">
    <source>
        <dbReference type="Pfam" id="PF24053"/>
    </source>
</evidence>
<evidence type="ECO:0000256" key="2">
    <source>
        <dbReference type="SAM" id="Phobius"/>
    </source>
</evidence>
<feature type="compositionally biased region" description="Basic and acidic residues" evidence="1">
    <location>
        <begin position="149"/>
        <end position="164"/>
    </location>
</feature>
<dbReference type="EMBL" id="JAXQNO010000002">
    <property type="protein sequence ID" value="KAK4802369.1"/>
    <property type="molecule type" value="Genomic_DNA"/>
</dbReference>
<reference evidence="5 6" key="1">
    <citation type="journal article" date="2023" name="Hortic Res">
        <title>Pangenome of water caltrop reveals structural variations and asymmetric subgenome divergence after allopolyploidization.</title>
        <authorList>
            <person name="Zhang X."/>
            <person name="Chen Y."/>
            <person name="Wang L."/>
            <person name="Yuan Y."/>
            <person name="Fang M."/>
            <person name="Shi L."/>
            <person name="Lu R."/>
            <person name="Comes H.P."/>
            <person name="Ma Y."/>
            <person name="Chen Y."/>
            <person name="Huang G."/>
            <person name="Zhou Y."/>
            <person name="Zheng Z."/>
            <person name="Qiu Y."/>
        </authorList>
    </citation>
    <scope>NUCLEOTIDE SEQUENCE [LARGE SCALE GENOMIC DNA]</scope>
    <source>
        <strain evidence="5">F231</strain>
    </source>
</reference>
<evidence type="ECO:0000313" key="6">
    <source>
        <dbReference type="Proteomes" id="UP001346149"/>
    </source>
</evidence>